<feature type="region of interest" description="Disordered" evidence="1">
    <location>
        <begin position="77"/>
        <end position="108"/>
    </location>
</feature>
<feature type="region of interest" description="Disordered" evidence="1">
    <location>
        <begin position="399"/>
        <end position="447"/>
    </location>
</feature>
<feature type="compositionally biased region" description="Basic and acidic residues" evidence="1">
    <location>
        <begin position="85"/>
        <end position="97"/>
    </location>
</feature>
<keyword evidence="3" id="KW-1185">Reference proteome</keyword>
<dbReference type="EMBL" id="MPDP01000121">
    <property type="protein sequence ID" value="KAK1478907.1"/>
    <property type="molecule type" value="Genomic_DNA"/>
</dbReference>
<protein>
    <submittedName>
        <fullName evidence="2">Uncharacterized protein</fullName>
    </submittedName>
</protein>
<proteinExistence type="predicted"/>
<reference evidence="2" key="1">
    <citation type="submission" date="2016-11" db="EMBL/GenBank/DDBJ databases">
        <title>The genome sequence of Colletotrichum cuscutae.</title>
        <authorList>
            <person name="Baroncelli R."/>
        </authorList>
    </citation>
    <scope>NUCLEOTIDE SEQUENCE</scope>
    <source>
        <strain evidence="2">IMI 304802</strain>
    </source>
</reference>
<sequence length="447" mass="49107">MSMPVKWISGWPQSGTAGDFEDTARRLASKCSAVSTGKGYANDGSKGERHRTNLSRLKEPPTKDCREMTARCVPHSKRYKRARRHPDATSDAGEVRSRGSMGDAVSCEEHGLRGGGGELFDDGWRDGMREESAGLAFEKKDEEEEDGVGGAAAAVVWWYTNRRVAVAVFGLVDSMRERMGGTGAKLVYMYWDIASSGGAADFWGPWAWDPLGQSGPLFVSWILMTTMRPNSQGAEGWRGVVWGSANCRDETFWEWEQESGYSVGGRRRRGLAADSAAACLLSWFGSIPVSMMVDVMYLGCVSCICPEAEGNGGGGGGGGGGRNQEGYVFNRHVLTERSVFSRAKKPRRIQHTIHRLFPYGYTTRTLSFSLSLSPMTLSRSMLPDADVLPRGWGQLSWARYTPTPGRGEAQGNWKMRENGKMEQEEEERGTKEQVGFSSAVPTSPRTK</sequence>
<evidence type="ECO:0000256" key="1">
    <source>
        <dbReference type="SAM" id="MobiDB-lite"/>
    </source>
</evidence>
<accession>A0AAI9V9N3</accession>
<feature type="compositionally biased region" description="Basic and acidic residues" evidence="1">
    <location>
        <begin position="45"/>
        <end position="65"/>
    </location>
</feature>
<name>A0AAI9V9N3_9PEZI</name>
<gene>
    <name evidence="2" type="ORF">CCUS01_16438</name>
</gene>
<dbReference type="Proteomes" id="UP001239213">
    <property type="component" value="Unassembled WGS sequence"/>
</dbReference>
<organism evidence="2 3">
    <name type="scientific">Colletotrichum cuscutae</name>
    <dbReference type="NCBI Taxonomy" id="1209917"/>
    <lineage>
        <taxon>Eukaryota</taxon>
        <taxon>Fungi</taxon>
        <taxon>Dikarya</taxon>
        <taxon>Ascomycota</taxon>
        <taxon>Pezizomycotina</taxon>
        <taxon>Sordariomycetes</taxon>
        <taxon>Hypocreomycetidae</taxon>
        <taxon>Glomerellales</taxon>
        <taxon>Glomerellaceae</taxon>
        <taxon>Colletotrichum</taxon>
        <taxon>Colletotrichum acutatum species complex</taxon>
    </lineage>
</organism>
<dbReference type="AlphaFoldDB" id="A0AAI9V9N3"/>
<evidence type="ECO:0000313" key="2">
    <source>
        <dbReference type="EMBL" id="KAK1478907.1"/>
    </source>
</evidence>
<feature type="compositionally biased region" description="Polar residues" evidence="1">
    <location>
        <begin position="435"/>
        <end position="447"/>
    </location>
</feature>
<comment type="caution">
    <text evidence="2">The sequence shown here is derived from an EMBL/GenBank/DDBJ whole genome shotgun (WGS) entry which is preliminary data.</text>
</comment>
<evidence type="ECO:0000313" key="3">
    <source>
        <dbReference type="Proteomes" id="UP001239213"/>
    </source>
</evidence>
<feature type="region of interest" description="Disordered" evidence="1">
    <location>
        <begin position="32"/>
        <end position="65"/>
    </location>
</feature>